<reference evidence="2 3" key="1">
    <citation type="journal article" date="2023" name="Sci. Data">
        <title>Genome assembly of the Korean intertidal mud-creeper Batillaria attramentaria.</title>
        <authorList>
            <person name="Patra A.K."/>
            <person name="Ho P.T."/>
            <person name="Jun S."/>
            <person name="Lee S.J."/>
            <person name="Kim Y."/>
            <person name="Won Y.J."/>
        </authorList>
    </citation>
    <scope>NUCLEOTIDE SEQUENCE [LARGE SCALE GENOMIC DNA]</scope>
    <source>
        <strain evidence="2">Wonlab-2016</strain>
    </source>
</reference>
<feature type="region of interest" description="Disordered" evidence="1">
    <location>
        <begin position="41"/>
        <end position="60"/>
    </location>
</feature>
<evidence type="ECO:0000313" key="2">
    <source>
        <dbReference type="EMBL" id="KAK7501920.1"/>
    </source>
</evidence>
<comment type="caution">
    <text evidence="2">The sequence shown here is derived from an EMBL/GenBank/DDBJ whole genome shotgun (WGS) entry which is preliminary data.</text>
</comment>
<evidence type="ECO:0000256" key="1">
    <source>
        <dbReference type="SAM" id="MobiDB-lite"/>
    </source>
</evidence>
<accession>A0ABD0LQS3</accession>
<dbReference type="Proteomes" id="UP001519460">
    <property type="component" value="Unassembled WGS sequence"/>
</dbReference>
<proteinExistence type="predicted"/>
<sequence length="72" mass="7998">YADGAGQFEQPARQSPIWNTSFALSQIMPHQIFEPTARQIFRPPPSKLGNSPESQTAGSTCIDSHYIRHSVL</sequence>
<feature type="non-terminal residue" evidence="2">
    <location>
        <position position="1"/>
    </location>
</feature>
<gene>
    <name evidence="2" type="ORF">BaRGS_00006672</name>
</gene>
<dbReference type="AlphaFoldDB" id="A0ABD0LQS3"/>
<feature type="compositionally biased region" description="Polar residues" evidence="1">
    <location>
        <begin position="48"/>
        <end position="60"/>
    </location>
</feature>
<dbReference type="EMBL" id="JACVVK020000028">
    <property type="protein sequence ID" value="KAK7501920.1"/>
    <property type="molecule type" value="Genomic_DNA"/>
</dbReference>
<organism evidence="2 3">
    <name type="scientific">Batillaria attramentaria</name>
    <dbReference type="NCBI Taxonomy" id="370345"/>
    <lineage>
        <taxon>Eukaryota</taxon>
        <taxon>Metazoa</taxon>
        <taxon>Spiralia</taxon>
        <taxon>Lophotrochozoa</taxon>
        <taxon>Mollusca</taxon>
        <taxon>Gastropoda</taxon>
        <taxon>Caenogastropoda</taxon>
        <taxon>Sorbeoconcha</taxon>
        <taxon>Cerithioidea</taxon>
        <taxon>Batillariidae</taxon>
        <taxon>Batillaria</taxon>
    </lineage>
</organism>
<evidence type="ECO:0000313" key="3">
    <source>
        <dbReference type="Proteomes" id="UP001519460"/>
    </source>
</evidence>
<protein>
    <submittedName>
        <fullName evidence="2">Uncharacterized protein</fullName>
    </submittedName>
</protein>
<keyword evidence="3" id="KW-1185">Reference proteome</keyword>
<name>A0ABD0LQS3_9CAEN</name>